<sequence length="194" mass="21781">MVIHDSNLQRLSGENVNVYDLTARELGELTLSQNNAEGKISTLEEVLKATKGQIKLLIELKTHGHETADVAAETARVVEAQNDEKNCMFMSLDYSLVEQLKTLHPEYTVGYCVYGNLGKADTRRLVNMDIDFLTVEENMVTKSLISKARKAWLPVYVWTVDDPKAMRQYLDLGVLGLITDKPAVGREVIDQQNP</sequence>
<dbReference type="Gene3D" id="3.20.20.190">
    <property type="entry name" value="Phosphatidylinositol (PI) phosphodiesterase"/>
    <property type="match status" value="1"/>
</dbReference>
<dbReference type="GO" id="GO:0008081">
    <property type="term" value="F:phosphoric diester hydrolase activity"/>
    <property type="evidence" value="ECO:0007669"/>
    <property type="project" value="InterPro"/>
</dbReference>
<proteinExistence type="predicted"/>
<dbReference type="PANTHER" id="PTHR46211:SF8">
    <property type="entry name" value="PHOSPHODIESTERASE"/>
    <property type="match status" value="1"/>
</dbReference>
<evidence type="ECO:0000313" key="2">
    <source>
        <dbReference type="EMBL" id="MPN22729.1"/>
    </source>
</evidence>
<dbReference type="PANTHER" id="PTHR46211">
    <property type="entry name" value="GLYCEROPHOSPHORYL DIESTER PHOSPHODIESTERASE"/>
    <property type="match status" value="1"/>
</dbReference>
<dbReference type="SUPFAM" id="SSF51695">
    <property type="entry name" value="PLC-like phosphodiesterases"/>
    <property type="match status" value="1"/>
</dbReference>
<gene>
    <name evidence="2" type="ORF">SDC9_170112</name>
</gene>
<evidence type="ECO:0000259" key="1">
    <source>
        <dbReference type="PROSITE" id="PS51704"/>
    </source>
</evidence>
<dbReference type="InterPro" id="IPR030395">
    <property type="entry name" value="GP_PDE_dom"/>
</dbReference>
<dbReference type="AlphaFoldDB" id="A0A645GAB2"/>
<accession>A0A645GAB2</accession>
<protein>
    <recommendedName>
        <fullName evidence="1">GP-PDE domain-containing protein</fullName>
    </recommendedName>
</protein>
<dbReference type="GO" id="GO:0006629">
    <property type="term" value="P:lipid metabolic process"/>
    <property type="evidence" value="ECO:0007669"/>
    <property type="project" value="InterPro"/>
</dbReference>
<organism evidence="2">
    <name type="scientific">bioreactor metagenome</name>
    <dbReference type="NCBI Taxonomy" id="1076179"/>
    <lineage>
        <taxon>unclassified sequences</taxon>
        <taxon>metagenomes</taxon>
        <taxon>ecological metagenomes</taxon>
    </lineage>
</organism>
<dbReference type="Pfam" id="PF03009">
    <property type="entry name" value="GDPD"/>
    <property type="match status" value="1"/>
</dbReference>
<dbReference type="PROSITE" id="PS51704">
    <property type="entry name" value="GP_PDE"/>
    <property type="match status" value="1"/>
</dbReference>
<name>A0A645GAB2_9ZZZZ</name>
<reference evidence="2" key="1">
    <citation type="submission" date="2019-08" db="EMBL/GenBank/DDBJ databases">
        <authorList>
            <person name="Kucharzyk K."/>
            <person name="Murdoch R.W."/>
            <person name="Higgins S."/>
            <person name="Loffler F."/>
        </authorList>
    </citation>
    <scope>NUCLEOTIDE SEQUENCE</scope>
</reference>
<dbReference type="EMBL" id="VSSQ01071029">
    <property type="protein sequence ID" value="MPN22729.1"/>
    <property type="molecule type" value="Genomic_DNA"/>
</dbReference>
<feature type="domain" description="GP-PDE" evidence="1">
    <location>
        <begin position="1"/>
        <end position="189"/>
    </location>
</feature>
<comment type="caution">
    <text evidence="2">The sequence shown here is derived from an EMBL/GenBank/DDBJ whole genome shotgun (WGS) entry which is preliminary data.</text>
</comment>
<dbReference type="InterPro" id="IPR017946">
    <property type="entry name" value="PLC-like_Pdiesterase_TIM-brl"/>
</dbReference>